<evidence type="ECO:0000313" key="3">
    <source>
        <dbReference type="Proteomes" id="UP000033562"/>
    </source>
</evidence>
<organism evidence="2 3">
    <name type="scientific">Candidatus Neoehrlichia procyonis str. RAC413</name>
    <dbReference type="NCBI Taxonomy" id="1359163"/>
    <lineage>
        <taxon>Bacteria</taxon>
        <taxon>Pseudomonadati</taxon>
        <taxon>Pseudomonadota</taxon>
        <taxon>Alphaproteobacteria</taxon>
        <taxon>Rickettsiales</taxon>
        <taxon>Anaplasmataceae</taxon>
        <taxon>Candidatus Neoehrlichia</taxon>
    </lineage>
</organism>
<keyword evidence="1" id="KW-0812">Transmembrane</keyword>
<dbReference type="AlphaFoldDB" id="A0A0F3NNF9"/>
<protein>
    <submittedName>
        <fullName evidence="2">Uncharacterized protein</fullName>
    </submittedName>
</protein>
<proteinExistence type="predicted"/>
<comment type="caution">
    <text evidence="2">The sequence shown here is derived from an EMBL/GenBank/DDBJ whole genome shotgun (WGS) entry which is preliminary data.</text>
</comment>
<name>A0A0F3NNF9_9RICK</name>
<sequence length="45" mass="5297">MRLKRVPEFNVVSCVCALLDIENYYIYYRLLLSVMYSTVFTLSIG</sequence>
<accession>A0A0F3NNF9</accession>
<keyword evidence="3" id="KW-1185">Reference proteome</keyword>
<gene>
    <name evidence="2" type="ORF">NLO413_0618</name>
</gene>
<evidence type="ECO:0000256" key="1">
    <source>
        <dbReference type="SAM" id="Phobius"/>
    </source>
</evidence>
<keyword evidence="1" id="KW-1133">Transmembrane helix</keyword>
<feature type="transmembrane region" description="Helical" evidence="1">
    <location>
        <begin position="26"/>
        <end position="44"/>
    </location>
</feature>
<dbReference type="EMBL" id="LANX01000001">
    <property type="protein sequence ID" value="KJV69237.1"/>
    <property type="molecule type" value="Genomic_DNA"/>
</dbReference>
<keyword evidence="1" id="KW-0472">Membrane</keyword>
<dbReference type="Proteomes" id="UP000033562">
    <property type="component" value="Unassembled WGS sequence"/>
</dbReference>
<reference evidence="2 3" key="1">
    <citation type="submission" date="2015-02" db="EMBL/GenBank/DDBJ databases">
        <title>Genome Sequencing of Rickettsiales.</title>
        <authorList>
            <person name="Daugherty S.C."/>
            <person name="Su Q."/>
            <person name="Abolude K."/>
            <person name="Beier-Sexton M."/>
            <person name="Carlyon J.A."/>
            <person name="Carter R."/>
            <person name="Day N.P."/>
            <person name="Dumler S.J."/>
            <person name="Dyachenko V."/>
            <person name="Godinez A."/>
            <person name="Kurtti T.J."/>
            <person name="Lichay M."/>
            <person name="Mullins K.E."/>
            <person name="Ott S."/>
            <person name="Pappas-Brown V."/>
            <person name="Paris D.H."/>
            <person name="Patel P."/>
            <person name="Richards A.L."/>
            <person name="Sadzewicz L."/>
            <person name="Sears K."/>
            <person name="Seidman D."/>
            <person name="Sengamalay N."/>
            <person name="Stenos J."/>
            <person name="Tallon L.J."/>
            <person name="Vincent G."/>
            <person name="Fraser C.M."/>
            <person name="Munderloh U."/>
            <person name="Dunning-Hotopp J.C."/>
        </authorList>
    </citation>
    <scope>NUCLEOTIDE SEQUENCE [LARGE SCALE GENOMIC DNA]</scope>
    <source>
        <strain evidence="2 3">RAC413</strain>
    </source>
</reference>
<evidence type="ECO:0000313" key="2">
    <source>
        <dbReference type="EMBL" id="KJV69237.1"/>
    </source>
</evidence>